<dbReference type="GO" id="GO:0004190">
    <property type="term" value="F:aspartic-type endopeptidase activity"/>
    <property type="evidence" value="ECO:0007669"/>
    <property type="project" value="InterPro"/>
</dbReference>
<evidence type="ECO:0000313" key="11">
    <source>
        <dbReference type="Proteomes" id="UP000176855"/>
    </source>
</evidence>
<feature type="transmembrane region" description="Helical" evidence="7">
    <location>
        <begin position="249"/>
        <end position="272"/>
    </location>
</feature>
<keyword evidence="5 7" id="KW-1133">Transmembrane helix</keyword>
<sequence length="277" mass="31613">MAFMVNILIFLLGVAIGSFLNCVLYRLEIGKSFLHGRSYCPNCKHTLAWTDLIPVISFLWLQGKCRYCGNRISLQYPLVEIATGMVFLLIFNFQFPIFNQFSIIQFLNLTLLLYVVSSLIIIFVYDLKHYVIPDSVLFPAIIVAFLYRILDFRNLNLFRISDFGFFISTPLINYLVASFLASVFFLLIFLVSKGQWMGFGDVKLALLLGFILGFPNILLGLFLAFLFGAIIGIGCIILDKKGLKSEMPFAPFLIVGTLVAMFWGGQMIDWYIRFLIF</sequence>
<dbReference type="Gene3D" id="1.20.120.1220">
    <property type="match status" value="1"/>
</dbReference>
<dbReference type="PANTHER" id="PTHR30487:SF0">
    <property type="entry name" value="PREPILIN LEADER PEPTIDASE_N-METHYLTRANSFERASE-RELATED"/>
    <property type="match status" value="1"/>
</dbReference>
<comment type="subcellular location">
    <subcellularLocation>
        <location evidence="1">Cell membrane</location>
        <topology evidence="1">Multi-pass membrane protein</topology>
    </subcellularLocation>
</comment>
<dbReference type="Proteomes" id="UP000176855">
    <property type="component" value="Unassembled WGS sequence"/>
</dbReference>
<dbReference type="EMBL" id="MHOO01000011">
    <property type="protein sequence ID" value="OGZ63777.1"/>
    <property type="molecule type" value="Genomic_DNA"/>
</dbReference>
<feature type="domain" description="Prepilin type IV endopeptidase peptidase" evidence="8">
    <location>
        <begin position="114"/>
        <end position="233"/>
    </location>
</feature>
<dbReference type="InterPro" id="IPR050882">
    <property type="entry name" value="Prepilin_peptidase/N-MTase"/>
</dbReference>
<evidence type="ECO:0000256" key="4">
    <source>
        <dbReference type="ARBA" id="ARBA00022692"/>
    </source>
</evidence>
<evidence type="ECO:0000256" key="6">
    <source>
        <dbReference type="ARBA" id="ARBA00023136"/>
    </source>
</evidence>
<reference evidence="10 11" key="1">
    <citation type="journal article" date="2016" name="Nat. Commun.">
        <title>Thousands of microbial genomes shed light on interconnected biogeochemical processes in an aquifer system.</title>
        <authorList>
            <person name="Anantharaman K."/>
            <person name="Brown C.T."/>
            <person name="Hug L.A."/>
            <person name="Sharon I."/>
            <person name="Castelle C.J."/>
            <person name="Probst A.J."/>
            <person name="Thomas B.C."/>
            <person name="Singh A."/>
            <person name="Wilkins M.J."/>
            <person name="Karaoz U."/>
            <person name="Brodie E.L."/>
            <person name="Williams K.H."/>
            <person name="Hubbard S.S."/>
            <person name="Banfield J.F."/>
        </authorList>
    </citation>
    <scope>NUCLEOTIDE SEQUENCE [LARGE SCALE GENOMIC DNA]</scope>
</reference>
<evidence type="ECO:0000313" key="10">
    <source>
        <dbReference type="EMBL" id="OGZ63777.1"/>
    </source>
</evidence>
<feature type="transmembrane region" description="Helical" evidence="7">
    <location>
        <begin position="204"/>
        <end position="237"/>
    </location>
</feature>
<evidence type="ECO:0000256" key="1">
    <source>
        <dbReference type="ARBA" id="ARBA00004651"/>
    </source>
</evidence>
<proteinExistence type="inferred from homology"/>
<evidence type="ECO:0000256" key="2">
    <source>
        <dbReference type="ARBA" id="ARBA00005801"/>
    </source>
</evidence>
<feature type="transmembrane region" description="Helical" evidence="7">
    <location>
        <begin position="6"/>
        <end position="25"/>
    </location>
</feature>
<evidence type="ECO:0000256" key="3">
    <source>
        <dbReference type="ARBA" id="ARBA00022475"/>
    </source>
</evidence>
<feature type="transmembrane region" description="Helical" evidence="7">
    <location>
        <begin position="106"/>
        <end position="125"/>
    </location>
</feature>
<feature type="transmembrane region" description="Helical" evidence="7">
    <location>
        <begin position="74"/>
        <end position="94"/>
    </location>
</feature>
<accession>A0A1G2HMP8</accession>
<dbReference type="STRING" id="1802202.A2730_00610"/>
<evidence type="ECO:0000256" key="7">
    <source>
        <dbReference type="SAM" id="Phobius"/>
    </source>
</evidence>
<evidence type="ECO:0008006" key="12">
    <source>
        <dbReference type="Google" id="ProtNLM"/>
    </source>
</evidence>
<comment type="caution">
    <text evidence="10">The sequence shown here is derived from an EMBL/GenBank/DDBJ whole genome shotgun (WGS) entry which is preliminary data.</text>
</comment>
<comment type="similarity">
    <text evidence="2">Belongs to the peptidase A24 family.</text>
</comment>
<dbReference type="GO" id="GO:0006465">
    <property type="term" value="P:signal peptide processing"/>
    <property type="evidence" value="ECO:0007669"/>
    <property type="project" value="TreeGrafter"/>
</dbReference>
<keyword evidence="4 7" id="KW-0812">Transmembrane</keyword>
<evidence type="ECO:0000259" key="9">
    <source>
        <dbReference type="Pfam" id="PF06750"/>
    </source>
</evidence>
<dbReference type="AlphaFoldDB" id="A0A1G2HMP8"/>
<organism evidence="10 11">
    <name type="scientific">Candidatus Staskawiczbacteria bacterium RIFCSPHIGHO2_01_FULL_39_25</name>
    <dbReference type="NCBI Taxonomy" id="1802202"/>
    <lineage>
        <taxon>Bacteria</taxon>
        <taxon>Candidatus Staskawicziibacteriota</taxon>
    </lineage>
</organism>
<feature type="transmembrane region" description="Helical" evidence="7">
    <location>
        <begin position="131"/>
        <end position="150"/>
    </location>
</feature>
<evidence type="ECO:0000256" key="5">
    <source>
        <dbReference type="ARBA" id="ARBA00022989"/>
    </source>
</evidence>
<dbReference type="GO" id="GO:0005886">
    <property type="term" value="C:plasma membrane"/>
    <property type="evidence" value="ECO:0007669"/>
    <property type="project" value="UniProtKB-SubCell"/>
</dbReference>
<feature type="transmembrane region" description="Helical" evidence="7">
    <location>
        <begin position="171"/>
        <end position="192"/>
    </location>
</feature>
<dbReference type="PANTHER" id="PTHR30487">
    <property type="entry name" value="TYPE 4 PREPILIN-LIKE PROTEINS LEADER PEPTIDE-PROCESSING ENZYME"/>
    <property type="match status" value="1"/>
</dbReference>
<evidence type="ECO:0000259" key="8">
    <source>
        <dbReference type="Pfam" id="PF01478"/>
    </source>
</evidence>
<name>A0A1G2HMP8_9BACT</name>
<dbReference type="InterPro" id="IPR000045">
    <property type="entry name" value="Prepilin_IV_endopep_pep"/>
</dbReference>
<dbReference type="Pfam" id="PF01478">
    <property type="entry name" value="Peptidase_A24"/>
    <property type="match status" value="1"/>
</dbReference>
<gene>
    <name evidence="10" type="ORF">A2730_00610</name>
</gene>
<keyword evidence="3" id="KW-1003">Cell membrane</keyword>
<feature type="domain" description="Prepilin peptidase A24 N-terminal" evidence="9">
    <location>
        <begin position="11"/>
        <end position="91"/>
    </location>
</feature>
<keyword evidence="6 7" id="KW-0472">Membrane</keyword>
<protein>
    <recommendedName>
        <fullName evidence="12">Prepilin peptidase</fullName>
    </recommendedName>
</protein>
<dbReference type="Pfam" id="PF06750">
    <property type="entry name" value="A24_N_bact"/>
    <property type="match status" value="1"/>
</dbReference>
<dbReference type="InterPro" id="IPR010627">
    <property type="entry name" value="Prepilin_pept_A24_N"/>
</dbReference>